<keyword evidence="1 8" id="KW-0812">Transmembrane</keyword>
<dbReference type="PROSITE" id="PS51715">
    <property type="entry name" value="G_GB1_RHD3"/>
    <property type="match status" value="1"/>
</dbReference>
<feature type="topological domain" description="Lumenal" evidence="8">
    <location>
        <begin position="887"/>
        <end position="889"/>
    </location>
</feature>
<dbReference type="eggNOG" id="KOG2203">
    <property type="taxonomic scope" value="Eukaryota"/>
</dbReference>
<feature type="topological domain" description="Cytoplasmic" evidence="8">
    <location>
        <begin position="1"/>
        <end position="865"/>
    </location>
</feature>
<name>R9P666_PSEHS</name>
<dbReference type="CDD" id="cd01851">
    <property type="entry name" value="GBP"/>
    <property type="match status" value="1"/>
</dbReference>
<organism evidence="12 13">
    <name type="scientific">Pseudozyma hubeiensis (strain SY62)</name>
    <name type="common">Yeast</name>
    <dbReference type="NCBI Taxonomy" id="1305764"/>
    <lineage>
        <taxon>Eukaryota</taxon>
        <taxon>Fungi</taxon>
        <taxon>Dikarya</taxon>
        <taxon>Basidiomycota</taxon>
        <taxon>Ustilaginomycotina</taxon>
        <taxon>Ustilaginomycetes</taxon>
        <taxon>Ustilaginales</taxon>
        <taxon>Ustilaginaceae</taxon>
        <taxon>Pseudozyma</taxon>
    </lineage>
</organism>
<dbReference type="GO" id="GO:0005789">
    <property type="term" value="C:endoplasmic reticulum membrane"/>
    <property type="evidence" value="ECO:0007669"/>
    <property type="project" value="UniProtKB-SubCell"/>
</dbReference>
<keyword evidence="13" id="KW-1185">Reference proteome</keyword>
<accession>R9P666</accession>
<evidence type="ECO:0000313" key="13">
    <source>
        <dbReference type="Proteomes" id="UP000014071"/>
    </source>
</evidence>
<dbReference type="SUPFAM" id="SSF52540">
    <property type="entry name" value="P-loop containing nucleoside triphosphate hydrolases"/>
    <property type="match status" value="1"/>
</dbReference>
<evidence type="ECO:0000259" key="11">
    <source>
        <dbReference type="PROSITE" id="PS51715"/>
    </source>
</evidence>
<comment type="similarity">
    <text evidence="8">Belongs to the TRAFAC class dynamin-like GTPase superfamily. GB1/RHD3 GTPase family. RHD3 subfamily.</text>
</comment>
<feature type="region of interest" description="Disordered" evidence="9">
    <location>
        <begin position="939"/>
        <end position="960"/>
    </location>
</feature>
<dbReference type="AlphaFoldDB" id="R9P666"/>
<dbReference type="GeneID" id="24109692"/>
<comment type="subcellular location">
    <subcellularLocation>
        <location evidence="8">Endoplasmic reticulum membrane</location>
        <topology evidence="8">Multi-pass membrane protein</topology>
    </subcellularLocation>
    <text evidence="8">Enriched in the cortical ER. Concentrated in punctae along the ER tubules.</text>
</comment>
<evidence type="ECO:0000256" key="10">
    <source>
        <dbReference type="SAM" id="Phobius"/>
    </source>
</evidence>
<evidence type="ECO:0000256" key="2">
    <source>
        <dbReference type="ARBA" id="ARBA00022741"/>
    </source>
</evidence>
<dbReference type="Pfam" id="PF20428">
    <property type="entry name" value="Sey1_3HB"/>
    <property type="match status" value="1"/>
</dbReference>
<feature type="region of interest" description="Disordered" evidence="9">
    <location>
        <begin position="183"/>
        <end position="203"/>
    </location>
</feature>
<dbReference type="FunFam" id="3.40.50.300:FF:000727">
    <property type="entry name" value="Protein SEY1 homolog"/>
    <property type="match status" value="1"/>
</dbReference>
<keyword evidence="7 8" id="KW-0472">Membrane</keyword>
<dbReference type="GO" id="GO:0003924">
    <property type="term" value="F:GTPase activity"/>
    <property type="evidence" value="ECO:0007669"/>
    <property type="project" value="UniProtKB-UniRule"/>
</dbReference>
<keyword evidence="4 8" id="KW-0256">Endoplasmic reticulum</keyword>
<dbReference type="GO" id="GO:0016320">
    <property type="term" value="P:endoplasmic reticulum membrane fusion"/>
    <property type="evidence" value="ECO:0007669"/>
    <property type="project" value="TreeGrafter"/>
</dbReference>
<keyword evidence="5 8" id="KW-1133">Transmembrane helix</keyword>
<dbReference type="GO" id="GO:0005525">
    <property type="term" value="F:GTP binding"/>
    <property type="evidence" value="ECO:0007669"/>
    <property type="project" value="UniProtKB-UniRule"/>
</dbReference>
<sequence length="960" mass="106565">MEIFEPGDVCPWSALTVAYDIDHESSSAYRSIGVETGSSSRNVFRCIQSRSNDERLRLKVARAIVLTISVVLYVSTAGPANAKAASNCERKNNTSLSSSPLINISGTASEARFCRMELNVDNAKALLAQQEHELQSTRDAQSNLRAAQPITASTIHPNGTAVDLAPAVAAAASTPESAAAAAAASLPPAMAPPSSAPPTASSTGRMQLIDEHQKFNSSEFSPHLTQWGLDDVGFGYDLCAVLGSQSTGKSTLLNKLFGTNFDVMSESARQQTTKGIWMCKGLKMNVLVMDVEGTDGRERGEDQDFERKSALFSMASAEVLIVNLWEHQVGLYQGANMGLLKTVFEVNLGLFQASKAKTVGAKDKTLLLFVIRDHIGVTPLENLSATIMADLSKIWFSLSKPEGLENSNITDFFDFMFTTLPHKILQPVEFDRAVDLLRNRFVDPKDPNFVFRTEYHKRIPADGLPHYLESIWEQVMTNKDLDLPTQQELLAQFRCDEIANAAFTLFATDIKGFRKLIEGGSVLESLGPDMALHRAAAMSKFDRDASRYHPEVYKRKRIDLLEKLNASLSPFFLGQLKNLHRSLLASFKQNVLDRMKNDANYDFGSLVGGEKKAAMAKFELAARAVLLDETDWSIHDEVAELEAEIQSISDTMRVEETRKMVVAIERTFKKNISEPVEVALTSPKDTLWDEVLTAFSGLLEQAEGNYLKKAKSFNCTDKENEVALMDLRRKSWLSFRAKVDEQTADSVMAGKLRGWFEDRFRYDDAGVPRVWKPEDDIDSAYRKARDETLTLIPLFSKIQPSNPSLLPDIPSTSDTSDPDADAFDLPSTLTILTPTRTSSIASRFRKEADALYVEAKRSTVSSIAQVPLWMYGVMLVLGWNEMMAVLSSPVYFAFLLVLIASAYVVWRLNLSGPLLSVARAVVREVHRLADDTLRSHFSQPVPAQQVRHDPKPEEIELQEK</sequence>
<dbReference type="InterPro" id="IPR027417">
    <property type="entry name" value="P-loop_NTPase"/>
</dbReference>
<dbReference type="RefSeq" id="XP_012190413.1">
    <property type="nucleotide sequence ID" value="XM_012335023.1"/>
</dbReference>
<dbReference type="InterPro" id="IPR046758">
    <property type="entry name" value="Sey1/RHD3-like_3HB"/>
</dbReference>
<dbReference type="EMBL" id="DF238808">
    <property type="protein sequence ID" value="GAC96826.1"/>
    <property type="molecule type" value="Genomic_DNA"/>
</dbReference>
<evidence type="ECO:0000256" key="9">
    <source>
        <dbReference type="SAM" id="MobiDB-lite"/>
    </source>
</evidence>
<dbReference type="InterPro" id="IPR030386">
    <property type="entry name" value="G_GB1_RHD3_dom"/>
</dbReference>
<proteinExistence type="inferred from homology"/>
<keyword evidence="2 8" id="KW-0547">Nucleotide-binding</keyword>
<feature type="transmembrane region" description="Helical" evidence="10">
    <location>
        <begin position="890"/>
        <end position="906"/>
    </location>
</feature>
<dbReference type="InterPro" id="IPR008803">
    <property type="entry name" value="RHD3/Sey1"/>
</dbReference>
<feature type="topological domain" description="Cytoplasmic" evidence="8">
    <location>
        <begin position="911"/>
        <end position="960"/>
    </location>
</feature>
<reference evidence="13" key="1">
    <citation type="journal article" date="2013" name="Genome Announc.">
        <title>Draft genome sequence of the basidiomycetous yeast-like fungus Pseudozyma hubeiensis SY62, which produces an abundant amount of the biosurfactant mannosylerythritol lipids.</title>
        <authorList>
            <person name="Konishi M."/>
            <person name="Hatada Y."/>
            <person name="Horiuchi J."/>
        </authorList>
    </citation>
    <scope>NUCLEOTIDE SEQUENCE [LARGE SCALE GENOMIC DNA]</scope>
    <source>
        <strain evidence="13">SY62</strain>
    </source>
</reference>
<dbReference type="PANTHER" id="PTHR45923:SF2">
    <property type="entry name" value="PROTEIN SEY1"/>
    <property type="match status" value="1"/>
</dbReference>
<evidence type="ECO:0000256" key="8">
    <source>
        <dbReference type="HAMAP-Rule" id="MF_03109"/>
    </source>
</evidence>
<evidence type="ECO:0000256" key="3">
    <source>
        <dbReference type="ARBA" id="ARBA00022801"/>
    </source>
</evidence>
<keyword evidence="3 8" id="KW-0378">Hydrolase</keyword>
<dbReference type="Gene3D" id="3.40.50.300">
    <property type="entry name" value="P-loop containing nucleotide triphosphate hydrolases"/>
    <property type="match status" value="1"/>
</dbReference>
<feature type="binding site" evidence="8">
    <location>
        <begin position="243"/>
        <end position="250"/>
    </location>
    <ligand>
        <name>GTP</name>
        <dbReference type="ChEBI" id="CHEBI:37565"/>
    </ligand>
</feature>
<keyword evidence="8" id="KW-0175">Coiled coil</keyword>
<evidence type="ECO:0000256" key="6">
    <source>
        <dbReference type="ARBA" id="ARBA00023134"/>
    </source>
</evidence>
<evidence type="ECO:0000256" key="1">
    <source>
        <dbReference type="ARBA" id="ARBA00022692"/>
    </source>
</evidence>
<evidence type="ECO:0000313" key="12">
    <source>
        <dbReference type="EMBL" id="GAC96826.1"/>
    </source>
</evidence>
<dbReference type="OrthoDB" id="1597724at2759"/>
<keyword evidence="6 8" id="KW-0342">GTP-binding</keyword>
<dbReference type="STRING" id="1305764.R9P666"/>
<dbReference type="PANTHER" id="PTHR45923">
    <property type="entry name" value="PROTEIN SEY1"/>
    <property type="match status" value="1"/>
</dbReference>
<gene>
    <name evidence="8" type="primary">SEY1</name>
    <name evidence="12" type="ORF">PHSY_004410</name>
</gene>
<evidence type="ECO:0000256" key="7">
    <source>
        <dbReference type="ARBA" id="ARBA00023136"/>
    </source>
</evidence>
<dbReference type="HOGENOM" id="CLU_011270_0_0_1"/>
<evidence type="ECO:0000256" key="5">
    <source>
        <dbReference type="ARBA" id="ARBA00022989"/>
    </source>
</evidence>
<feature type="compositionally biased region" description="Basic and acidic residues" evidence="9">
    <location>
        <begin position="946"/>
        <end position="960"/>
    </location>
</feature>
<dbReference type="Proteomes" id="UP000014071">
    <property type="component" value="Unassembled WGS sequence"/>
</dbReference>
<feature type="domain" description="GB1/RHD3-type G" evidence="11">
    <location>
        <begin position="233"/>
        <end position="455"/>
    </location>
</feature>
<dbReference type="HAMAP" id="MF_03109">
    <property type="entry name" value="Sey1"/>
    <property type="match status" value="1"/>
</dbReference>
<dbReference type="Pfam" id="PF05879">
    <property type="entry name" value="RHD3_GTPase"/>
    <property type="match status" value="1"/>
</dbReference>
<protein>
    <recommendedName>
        <fullName evidence="11">GB1/RHD3-type G domain-containing protein</fullName>
    </recommendedName>
</protein>
<evidence type="ECO:0000256" key="4">
    <source>
        <dbReference type="ARBA" id="ARBA00022824"/>
    </source>
</evidence>
<feature type="coiled-coil region" evidence="8">
    <location>
        <begin position="120"/>
        <end position="147"/>
    </location>
</feature>